<evidence type="ECO:0008006" key="3">
    <source>
        <dbReference type="Google" id="ProtNLM"/>
    </source>
</evidence>
<dbReference type="Proteomes" id="UP000503088">
    <property type="component" value="Chromosome"/>
</dbReference>
<accession>A0A7D4BKE2</accession>
<gene>
    <name evidence="1" type="ORF">GXN76_10345</name>
</gene>
<evidence type="ECO:0000313" key="2">
    <source>
        <dbReference type="Proteomes" id="UP000503088"/>
    </source>
</evidence>
<proteinExistence type="predicted"/>
<reference evidence="1 2" key="1">
    <citation type="submission" date="2020-01" db="EMBL/GenBank/DDBJ databases">
        <authorList>
            <person name="Gulvik C.A."/>
            <person name="Batra D.G."/>
        </authorList>
    </citation>
    <scope>NUCLEOTIDE SEQUENCE [LARGE SCALE GENOMIC DNA]</scope>
    <source>
        <strain evidence="1 2">W9323</strain>
    </source>
</reference>
<dbReference type="RefSeq" id="WP_173222905.1">
    <property type="nucleotide sequence ID" value="NZ_CP048104.1"/>
</dbReference>
<dbReference type="InterPro" id="IPR004027">
    <property type="entry name" value="SEC_C_motif"/>
</dbReference>
<evidence type="ECO:0000313" key="1">
    <source>
        <dbReference type="EMBL" id="QKG84830.1"/>
    </source>
</evidence>
<dbReference type="Gene3D" id="3.10.450.50">
    <property type="match status" value="1"/>
</dbReference>
<organism evidence="1 2">
    <name type="scientific">Kroppenstedtia pulmonis</name>
    <dbReference type="NCBI Taxonomy" id="1380685"/>
    <lineage>
        <taxon>Bacteria</taxon>
        <taxon>Bacillati</taxon>
        <taxon>Bacillota</taxon>
        <taxon>Bacilli</taxon>
        <taxon>Bacillales</taxon>
        <taxon>Thermoactinomycetaceae</taxon>
        <taxon>Kroppenstedtia</taxon>
    </lineage>
</organism>
<dbReference type="Pfam" id="PF02810">
    <property type="entry name" value="SEC-C"/>
    <property type="match status" value="1"/>
</dbReference>
<sequence length="509" mass="59593">MVGRNDSCPCGSGKKYKKCCERVVAIQQAEQVRDERELKVQVRLLRDLDRWFQTYFTREKEQEWSRCYRKILHLSEDKPLPKSQLHSFRFWLLFDAPCIEGKRPVQVWRERVISKPETEQTLDRFCGIHLCGYEVIGNEGKYVVLQGLTDQKQYKVQMVESANHGMVVFARLSLLVNRHELFGPYTSFADEMRGEIQMHLKREASNNGEWKRDFWQQNGLQVLGRLMQRSQEIQRMDKWMATSKVMDDSLPAASLEASAAESVAETATTLKEETKAKAEPLQVVKLPVTPSPSIYEPGISEMVENQLHQFAERFVNQHQFRTQQLYHESLKRFREYISSHFGKSFTWSMLTEEVLYHYLGLWYMDRMKTNPVKARIFMNTMKKMFKWLQNEGFADIYEHYVPVYKALFQQIPVALEVKSWMQEHGVLSQQDSQVSGIYKLALSATGATLDLGDRWSQVPLNLRGFPTGWRGNWFWVRGSVVVTEEESYFTDIQGVYPFFDWTQAAIETV</sequence>
<keyword evidence="2" id="KW-1185">Reference proteome</keyword>
<dbReference type="EMBL" id="CP048104">
    <property type="protein sequence ID" value="QKG84830.1"/>
    <property type="molecule type" value="Genomic_DNA"/>
</dbReference>
<dbReference type="SUPFAM" id="SSF103642">
    <property type="entry name" value="Sec-C motif"/>
    <property type="match status" value="1"/>
</dbReference>
<protein>
    <recommendedName>
        <fullName evidence="3">SEC-C domain-containing protein</fullName>
    </recommendedName>
</protein>
<dbReference type="KEGG" id="kpul:GXN76_10345"/>
<name>A0A7D4BKE2_9BACL</name>
<dbReference type="AlphaFoldDB" id="A0A7D4BKE2"/>